<dbReference type="KEGG" id="aer:AERYTH_00145"/>
<dbReference type="STRING" id="2041.AERYTH_00145"/>
<evidence type="ECO:0000313" key="2">
    <source>
        <dbReference type="EMBL" id="ALX03218.1"/>
    </source>
</evidence>
<feature type="transmembrane region" description="Helical" evidence="1">
    <location>
        <begin position="76"/>
        <end position="95"/>
    </location>
</feature>
<dbReference type="PATRIC" id="fig|2041.4.peg.28"/>
<dbReference type="InterPro" id="IPR019099">
    <property type="entry name" value="Uncharacterised_PGPGW_TM"/>
</dbReference>
<dbReference type="RefSeq" id="WP_067853026.1">
    <property type="nucleotide sequence ID" value="NZ_CP011502.1"/>
</dbReference>
<feature type="transmembrane region" description="Helical" evidence="1">
    <location>
        <begin position="115"/>
        <end position="136"/>
    </location>
</feature>
<accession>A0A0U4D4V9</accession>
<keyword evidence="1" id="KW-0472">Membrane</keyword>
<gene>
    <name evidence="2" type="ORF">AERYTH_00145</name>
</gene>
<evidence type="ECO:0000256" key="1">
    <source>
        <dbReference type="SAM" id="Phobius"/>
    </source>
</evidence>
<keyword evidence="1" id="KW-0812">Transmembrane</keyword>
<dbReference type="EMBL" id="CP011502">
    <property type="protein sequence ID" value="ALX03218.1"/>
    <property type="molecule type" value="Genomic_DNA"/>
</dbReference>
<dbReference type="Pfam" id="PF09656">
    <property type="entry name" value="PGPGW"/>
    <property type="match status" value="1"/>
</dbReference>
<keyword evidence="3" id="KW-1185">Reference proteome</keyword>
<organism evidence="2 3">
    <name type="scientific">Aeromicrobium erythreum</name>
    <dbReference type="NCBI Taxonomy" id="2041"/>
    <lineage>
        <taxon>Bacteria</taxon>
        <taxon>Bacillati</taxon>
        <taxon>Actinomycetota</taxon>
        <taxon>Actinomycetes</taxon>
        <taxon>Propionibacteriales</taxon>
        <taxon>Nocardioidaceae</taxon>
        <taxon>Aeromicrobium</taxon>
    </lineage>
</organism>
<proteinExistence type="predicted"/>
<keyword evidence="1" id="KW-1133">Transmembrane helix</keyword>
<evidence type="ECO:0000313" key="3">
    <source>
        <dbReference type="Proteomes" id="UP000067689"/>
    </source>
</evidence>
<reference evidence="2 3" key="1">
    <citation type="journal article" date="1991" name="Int. J. Syst. Bacteriol.">
        <title>Description of the erythromycin-producing bacterium Arthrobacter sp. strain NRRL B-3381 as Aeromicrobium erythreum gen. nov., sp. nov.</title>
        <authorList>
            <person name="Miller E.S."/>
            <person name="Woese C.R."/>
            <person name="Brenner S."/>
        </authorList>
    </citation>
    <scope>NUCLEOTIDE SEQUENCE [LARGE SCALE GENOMIC DNA]</scope>
    <source>
        <strain evidence="2 3">AR18</strain>
    </source>
</reference>
<dbReference type="Proteomes" id="UP000067689">
    <property type="component" value="Chromosome"/>
</dbReference>
<protein>
    <recommendedName>
        <fullName evidence="4">Transmembrane protein (PGPGW)</fullName>
    </recommendedName>
</protein>
<dbReference type="OrthoDB" id="4774258at2"/>
<evidence type="ECO:0008006" key="4">
    <source>
        <dbReference type="Google" id="ProtNLM"/>
    </source>
</evidence>
<feature type="transmembrane region" description="Helical" evidence="1">
    <location>
        <begin position="14"/>
        <end position="44"/>
    </location>
</feature>
<dbReference type="AlphaFoldDB" id="A0A0U4D4V9"/>
<sequence>MGVIHHGKTIALEILGWVMVLLGIAAIFLPGPGLLLLFGGLALLSQRYEWARRRVEPVKDAALRTAAQGVQTWPRILASLAGVVWLVGLGVVWGLQPPAPDWWPLRDSWWLLGGWGTGATLIVSGLIALATIVYSFRRFRGRSMDDVRREIAET</sequence>
<name>A0A0U4D4V9_9ACTN</name>